<gene>
    <name evidence="2" type="ORF">GCM10009019_19750</name>
</gene>
<dbReference type="RefSeq" id="WP_227260051.1">
    <property type="nucleotide sequence ID" value="NZ_BAAADU010000002.1"/>
</dbReference>
<proteinExistence type="predicted"/>
<dbReference type="InterPro" id="IPR048274">
    <property type="entry name" value="MC_hydratase"/>
</dbReference>
<dbReference type="GO" id="GO:0016829">
    <property type="term" value="F:lyase activity"/>
    <property type="evidence" value="ECO:0007669"/>
    <property type="project" value="InterPro"/>
</dbReference>
<dbReference type="GeneID" id="68573343"/>
<dbReference type="Proteomes" id="UP001500194">
    <property type="component" value="Unassembled WGS sequence"/>
</dbReference>
<dbReference type="CDD" id="cd03451">
    <property type="entry name" value="FkbR2"/>
    <property type="match status" value="1"/>
</dbReference>
<evidence type="ECO:0000313" key="2">
    <source>
        <dbReference type="EMBL" id="GAA0655928.1"/>
    </source>
</evidence>
<evidence type="ECO:0000256" key="1">
    <source>
        <dbReference type="SAM" id="MobiDB-lite"/>
    </source>
</evidence>
<sequence>MPDTTVVEGWQGRFYEDFDVGDVYKHPYGRTVTETDNVWFTNLTMNVNPMHFNEAYASATEFEERLVDGTFVIALAVGMSVVDVSVNATANLGYDDVQHHAPVFHGDTIFAESEVLSKRELDSREHVGVVTTELRAYNQEGTKVLSLERTPMVLKREYADVSADRPPGWPDGVGTQAED</sequence>
<dbReference type="PANTHER" id="PTHR43664:SF1">
    <property type="entry name" value="BETA-METHYLMALYL-COA DEHYDRATASE"/>
    <property type="match status" value="1"/>
</dbReference>
<evidence type="ECO:0000313" key="3">
    <source>
        <dbReference type="Proteomes" id="UP001500194"/>
    </source>
</evidence>
<organism evidence="2 3">
    <name type="scientific">Salarchaeum japonicum</name>
    <dbReference type="NCBI Taxonomy" id="555573"/>
    <lineage>
        <taxon>Archaea</taxon>
        <taxon>Methanobacteriati</taxon>
        <taxon>Methanobacteriota</taxon>
        <taxon>Stenosarchaea group</taxon>
        <taxon>Halobacteria</taxon>
        <taxon>Halobacteriales</taxon>
        <taxon>Halobacteriaceae</taxon>
    </lineage>
</organism>
<comment type="caution">
    <text evidence="2">The sequence shown here is derived from an EMBL/GenBank/DDBJ whole genome shotgun (WGS) entry which is preliminary data.</text>
</comment>
<protein>
    <submittedName>
        <fullName evidence="2">MaoC family dehydratase</fullName>
    </submittedName>
</protein>
<name>A0AAV3T2N9_9EURY</name>
<dbReference type="EMBL" id="BAAADU010000002">
    <property type="protein sequence ID" value="GAA0655928.1"/>
    <property type="molecule type" value="Genomic_DNA"/>
</dbReference>
<keyword evidence="3" id="KW-1185">Reference proteome</keyword>
<reference evidence="2 3" key="1">
    <citation type="journal article" date="2019" name="Int. J. Syst. Evol. Microbiol.">
        <title>The Global Catalogue of Microorganisms (GCM) 10K type strain sequencing project: providing services to taxonomists for standard genome sequencing and annotation.</title>
        <authorList>
            <consortium name="The Broad Institute Genomics Platform"/>
            <consortium name="The Broad Institute Genome Sequencing Center for Infectious Disease"/>
            <person name="Wu L."/>
            <person name="Ma J."/>
        </authorList>
    </citation>
    <scope>NUCLEOTIDE SEQUENCE [LARGE SCALE GENOMIC DNA]</scope>
    <source>
        <strain evidence="2 3">JCM 16327</strain>
    </source>
</reference>
<dbReference type="SUPFAM" id="SSF54637">
    <property type="entry name" value="Thioesterase/thiol ester dehydrase-isomerase"/>
    <property type="match status" value="1"/>
</dbReference>
<accession>A0AAV3T2N9</accession>
<feature type="region of interest" description="Disordered" evidence="1">
    <location>
        <begin position="159"/>
        <end position="179"/>
    </location>
</feature>
<dbReference type="AlphaFoldDB" id="A0AAV3T2N9"/>
<dbReference type="PANTHER" id="PTHR43664">
    <property type="entry name" value="MONOAMINE OXIDASE-RELATED"/>
    <property type="match status" value="1"/>
</dbReference>
<dbReference type="Pfam" id="PF19315">
    <property type="entry name" value="MC_hydratase"/>
    <property type="match status" value="1"/>
</dbReference>
<dbReference type="InterPro" id="IPR029069">
    <property type="entry name" value="HotDog_dom_sf"/>
</dbReference>
<dbReference type="InterPro" id="IPR052342">
    <property type="entry name" value="MCH/BMMD"/>
</dbReference>
<dbReference type="Gene3D" id="3.10.129.10">
    <property type="entry name" value="Hotdog Thioesterase"/>
    <property type="match status" value="1"/>
</dbReference>